<feature type="compositionally biased region" description="Basic and acidic residues" evidence="5">
    <location>
        <begin position="2544"/>
        <end position="2561"/>
    </location>
</feature>
<dbReference type="GO" id="GO:0016055">
    <property type="term" value="P:Wnt signaling pathway"/>
    <property type="evidence" value="ECO:0007669"/>
    <property type="project" value="UniProtKB-KW"/>
</dbReference>
<evidence type="ECO:0000256" key="2">
    <source>
        <dbReference type="ARBA" id="ARBA00022687"/>
    </source>
</evidence>
<feature type="region of interest" description="Disordered" evidence="5">
    <location>
        <begin position="145"/>
        <end position="170"/>
    </location>
</feature>
<name>A0A1Y1N4K9_PHOPY</name>
<feature type="compositionally biased region" description="Low complexity" evidence="5">
    <location>
        <begin position="2451"/>
        <end position="2461"/>
    </location>
</feature>
<dbReference type="InterPro" id="IPR009223">
    <property type="entry name" value="APC_rpt"/>
</dbReference>
<dbReference type="InterPro" id="IPR009240">
    <property type="entry name" value="APC_15aa_rpt"/>
</dbReference>
<dbReference type="PANTHER" id="PTHR12607:SF12">
    <property type="entry name" value="APC-LIKE, ISOFORM A-RELATED"/>
    <property type="match status" value="1"/>
</dbReference>
<dbReference type="GO" id="GO:0016342">
    <property type="term" value="C:catenin complex"/>
    <property type="evidence" value="ECO:0007669"/>
    <property type="project" value="TreeGrafter"/>
</dbReference>
<dbReference type="Pfam" id="PF05972">
    <property type="entry name" value="APC_15aa"/>
    <property type="match status" value="1"/>
</dbReference>
<dbReference type="SUPFAM" id="SSF48371">
    <property type="entry name" value="ARM repeat"/>
    <property type="match status" value="1"/>
</dbReference>
<feature type="region of interest" description="Disordered" evidence="5">
    <location>
        <begin position="1341"/>
        <end position="1369"/>
    </location>
</feature>
<organism evidence="6">
    <name type="scientific">Photinus pyralis</name>
    <name type="common">Common eastern firefly</name>
    <name type="synonym">Lampyris pyralis</name>
    <dbReference type="NCBI Taxonomy" id="7054"/>
    <lineage>
        <taxon>Eukaryota</taxon>
        <taxon>Metazoa</taxon>
        <taxon>Ecdysozoa</taxon>
        <taxon>Arthropoda</taxon>
        <taxon>Hexapoda</taxon>
        <taxon>Insecta</taxon>
        <taxon>Pterygota</taxon>
        <taxon>Neoptera</taxon>
        <taxon>Endopterygota</taxon>
        <taxon>Coleoptera</taxon>
        <taxon>Polyphaga</taxon>
        <taxon>Elateriformia</taxon>
        <taxon>Elateroidea</taxon>
        <taxon>Lampyridae</taxon>
        <taxon>Lampyrinae</taxon>
        <taxon>Photinus</taxon>
    </lineage>
</organism>
<dbReference type="InterPro" id="IPR026818">
    <property type="entry name" value="Apc_fam"/>
</dbReference>
<evidence type="ECO:0008006" key="7">
    <source>
        <dbReference type="Google" id="ProtNLM"/>
    </source>
</evidence>
<dbReference type="GO" id="GO:0008013">
    <property type="term" value="F:beta-catenin binding"/>
    <property type="evidence" value="ECO:0007669"/>
    <property type="project" value="InterPro"/>
</dbReference>
<dbReference type="FunFam" id="1.25.10.10:FF:000305">
    <property type="entry name" value="Adenomatous polyposis coli"/>
    <property type="match status" value="1"/>
</dbReference>
<dbReference type="InterPro" id="IPR016024">
    <property type="entry name" value="ARM-type_fold"/>
</dbReference>
<dbReference type="GO" id="GO:0001708">
    <property type="term" value="P:cell fate specification"/>
    <property type="evidence" value="ECO:0007669"/>
    <property type="project" value="TreeGrafter"/>
</dbReference>
<feature type="region of interest" description="Disordered" evidence="5">
    <location>
        <begin position="2543"/>
        <end position="2572"/>
    </location>
</feature>
<protein>
    <recommendedName>
        <fullName evidence="7">Adenomatous polyposis coli protein</fullName>
    </recommendedName>
</protein>
<feature type="region of interest" description="Disordered" evidence="5">
    <location>
        <begin position="1000"/>
        <end position="1045"/>
    </location>
</feature>
<dbReference type="InterPro" id="IPR000225">
    <property type="entry name" value="Armadillo"/>
</dbReference>
<dbReference type="Pfam" id="PF05923">
    <property type="entry name" value="APC_r"/>
    <property type="match status" value="5"/>
</dbReference>
<proteinExistence type="inferred from homology"/>
<feature type="compositionally biased region" description="Polar residues" evidence="5">
    <location>
        <begin position="2385"/>
        <end position="2433"/>
    </location>
</feature>
<feature type="compositionally biased region" description="Polar residues" evidence="5">
    <location>
        <begin position="1633"/>
        <end position="1651"/>
    </location>
</feature>
<evidence type="ECO:0000256" key="4">
    <source>
        <dbReference type="PROSITE-ProRule" id="PRU00259"/>
    </source>
</evidence>
<feature type="compositionally biased region" description="Pro residues" evidence="5">
    <location>
        <begin position="1013"/>
        <end position="1024"/>
    </location>
</feature>
<feature type="region of interest" description="Disordered" evidence="5">
    <location>
        <begin position="2051"/>
        <end position="2111"/>
    </location>
</feature>
<feature type="region of interest" description="Disordered" evidence="5">
    <location>
        <begin position="1944"/>
        <end position="1971"/>
    </location>
</feature>
<dbReference type="EMBL" id="GEZM01017737">
    <property type="protein sequence ID" value="JAV90487.1"/>
    <property type="molecule type" value="Transcribed_RNA"/>
</dbReference>
<feature type="region of interest" description="Disordered" evidence="5">
    <location>
        <begin position="2292"/>
        <end position="2504"/>
    </location>
</feature>
<feature type="compositionally biased region" description="Polar residues" evidence="5">
    <location>
        <begin position="2360"/>
        <end position="2370"/>
    </location>
</feature>
<dbReference type="Gene3D" id="1.25.10.10">
    <property type="entry name" value="Leucine-rich Repeat Variant"/>
    <property type="match status" value="1"/>
</dbReference>
<accession>A0A1Y1N4K9</accession>
<feature type="compositionally biased region" description="Polar residues" evidence="5">
    <location>
        <begin position="1172"/>
        <end position="1188"/>
    </location>
</feature>
<dbReference type="GO" id="GO:0007026">
    <property type="term" value="P:negative regulation of microtubule depolymerization"/>
    <property type="evidence" value="ECO:0007669"/>
    <property type="project" value="TreeGrafter"/>
</dbReference>
<dbReference type="Pfam" id="PF18797">
    <property type="entry name" value="APC_rep"/>
    <property type="match status" value="1"/>
</dbReference>
<feature type="compositionally biased region" description="Basic residues" evidence="5">
    <location>
        <begin position="1955"/>
        <end position="1971"/>
    </location>
</feature>
<dbReference type="InterPro" id="IPR011989">
    <property type="entry name" value="ARM-like"/>
</dbReference>
<feature type="repeat" description="ARM" evidence="4">
    <location>
        <begin position="214"/>
        <end position="250"/>
    </location>
</feature>
<feature type="compositionally biased region" description="Basic and acidic residues" evidence="5">
    <location>
        <begin position="2079"/>
        <end position="2088"/>
    </location>
</feature>
<comment type="similarity">
    <text evidence="1">Belongs to the adenomatous polyposis coli (APC) family.</text>
</comment>
<dbReference type="PROSITE" id="PS50176">
    <property type="entry name" value="ARM_REPEAT"/>
    <property type="match status" value="1"/>
</dbReference>
<dbReference type="GO" id="GO:0090090">
    <property type="term" value="P:negative regulation of canonical Wnt signaling pathway"/>
    <property type="evidence" value="ECO:0007669"/>
    <property type="project" value="TreeGrafter"/>
</dbReference>
<dbReference type="InterPro" id="IPR041257">
    <property type="entry name" value="APC_rep"/>
</dbReference>
<dbReference type="GO" id="GO:0030877">
    <property type="term" value="C:beta-catenin destruction complex"/>
    <property type="evidence" value="ECO:0007669"/>
    <property type="project" value="TreeGrafter"/>
</dbReference>
<keyword evidence="3" id="KW-0175">Coiled coil</keyword>
<dbReference type="GO" id="GO:0005881">
    <property type="term" value="C:cytoplasmic microtubule"/>
    <property type="evidence" value="ECO:0007669"/>
    <property type="project" value="TreeGrafter"/>
</dbReference>
<reference evidence="6" key="1">
    <citation type="journal article" date="2016" name="Sci. Rep.">
        <title>Molecular characterization of firefly nuptial gifts: a multi-omics approach sheds light on postcopulatory sexual selection.</title>
        <authorList>
            <person name="Al-Wathiqui N."/>
            <person name="Fallon T.R."/>
            <person name="South A."/>
            <person name="Weng J.K."/>
            <person name="Lewis S.M."/>
        </authorList>
    </citation>
    <scope>NUCLEOTIDE SEQUENCE</scope>
</reference>
<dbReference type="GO" id="GO:0016477">
    <property type="term" value="P:cell migration"/>
    <property type="evidence" value="ECO:0007669"/>
    <property type="project" value="TreeGrafter"/>
</dbReference>
<evidence type="ECO:0000256" key="3">
    <source>
        <dbReference type="ARBA" id="ARBA00023054"/>
    </source>
</evidence>
<dbReference type="GO" id="GO:0008017">
    <property type="term" value="F:microtubule binding"/>
    <property type="evidence" value="ECO:0007669"/>
    <property type="project" value="TreeGrafter"/>
</dbReference>
<evidence type="ECO:0000313" key="6">
    <source>
        <dbReference type="EMBL" id="JAV90487.1"/>
    </source>
</evidence>
<dbReference type="Pfam" id="PF00514">
    <property type="entry name" value="Arm"/>
    <property type="match status" value="2"/>
</dbReference>
<feature type="compositionally biased region" description="Low complexity" evidence="5">
    <location>
        <begin position="2093"/>
        <end position="2107"/>
    </location>
</feature>
<feature type="compositionally biased region" description="Basic and acidic residues" evidence="5">
    <location>
        <begin position="2013"/>
        <end position="2027"/>
    </location>
</feature>
<feature type="region of interest" description="Disordered" evidence="5">
    <location>
        <begin position="1624"/>
        <end position="1651"/>
    </location>
</feature>
<evidence type="ECO:0000256" key="5">
    <source>
        <dbReference type="SAM" id="MobiDB-lite"/>
    </source>
</evidence>
<dbReference type="GO" id="GO:0007399">
    <property type="term" value="P:nervous system development"/>
    <property type="evidence" value="ECO:0007669"/>
    <property type="project" value="TreeGrafter"/>
</dbReference>
<feature type="region of interest" description="Disordered" evidence="5">
    <location>
        <begin position="1164"/>
        <end position="1188"/>
    </location>
</feature>
<dbReference type="SMART" id="SM00185">
    <property type="entry name" value="ARM"/>
    <property type="match status" value="6"/>
</dbReference>
<evidence type="ECO:0000256" key="1">
    <source>
        <dbReference type="ARBA" id="ARBA00009051"/>
    </source>
</evidence>
<sequence length="2572" mass="282405">MSLPVSQYEALLQEVRGLRHKAQKVQQLATPLLTCSSQTPVKDGPPTSFAPYSLNYKMESLIERQKHPIKYDRIGSIQDSEDECGGVSSAQLSVSSEPISHEGRGMSVLYHGTWPVEKTMWNSEPTNLAPSADCNRTEMTSVMSFASSSGGAPLDRVLSSPDRSRRSSQQLEAKVDMVYSLLSILGGQEHADMGETLLALSTSPESCLAMRQSGCIPLLVQLVQSDRDADTRKKASLALHNLIYSNSDEKLRKRETRVLKLLEQIRTYTAYMHNQTDIDLEILTISEDGDKHPVQTIAHLMKLSFDEGHRQAICQLGGIHSIANLIETEHALHGSTSEEGHCVLLRRYSCMALTNLTFGDSGNKALLCSFRQFMRVLVLQLQSPCDELRQVTASVLRNLSWRADSTSKEILKEVGAVTGLMKAAMINNKENTLKSILSALWNLSAHCPESKSEICSIDGALGFLVTMLSYKSPTKSLAIIENAGGILRNVSSQIAVRDDYRELLRNHDCLRVLLDQLKSPSLTIVSNACGTLWNLSAKNQTDQETLWKMGAPTMLRSLNHSKHKMIAMGSSAALKNLLASRPTHNLLPSMDATAKAMDLPVLPTLGARKQKALFQELEQNLTETFESTDKESPTKTGQEEQFLLETANAVLTVSNNGDINKTYKRKSLQNDSHDSSLIEAFKNLTIDEPSTSFSNRSRVLQDYGSSSLPYIKPPLSYSSPLHKYSDLSYKEEQYSQNSQVLDDENFGIYTETDLDQPTDYSLRYAEDDSEPDDMCNKKAEGTDFVQDTVKTYCTEDTPYETPFNYSTATSMSDLRETGLETEKSIIDNDKLVKSNLNSIKNASMSQSDEKDHCSVEDVSEIDNAPKVITKNLKSQFSSGLASPEKPVNYADEGTPGYFSRVSSFSSLNSMQVGDKVKYELDNKEVDTRQEVHDDTVPQKSEVHPEGKAVKFEQVVNYAEETPLMFSRSSSLASLDSIEQHSIHDDRESVISDFSRLTSGIVSPSELPDSPTQTVPPSPRQPLPSAPRTVPLTHRTPADGSPQIKPQPKIVSAFEDNVKKFKEESTPIQFSTATSLSSLTIDDHEDGSDVVGKILTISKRGEVVKKSKEDEIPAVSESEEDEDILAACISDGMQNNRHHLSGSQQNIPSPLFNYSSKSMICTQGSGIPLPHARSTTTSTNDSSILKDNPSSLHSNSFHNYCTEDINYTGDNSNISLLSTASDIQKKDKVYSSDDSSNLSGDNENILAECIQSAMPKTRRMTKPIATTRPLSALPVRNVQTSTPIKPFTRIEHPNSTRLEELKRPSPSVYLSAKDEVENYAVENSPCQFSLHSSLSDLTVDGSVAGGFRPNQSVHQPTEVKDTKPTAGPSSLNTEQIAATYVPEFTLSRQESFSSLSADSFGSLEQEQALLEQCISSGMPKSKHTHAPKTVDAPRQVIVTKPIGVATKQFNANKTQSDSIRPMTYDDKSIRHGERKTDFADQDEKLVYSKNVNVTSAVGSTIAEKNVMRPTTPSTAADVAHIEKSEEKVTRNRTIIEIQADISRDKCLPFEENLSIEPMRSGCETLVADSDVSPESLCSITDNIEFDFGNVNLEIKAVDTRMLDPDAMIESLDRFTAELVSQAEAAHSNKDAHKFTTSITDGDTWNDDSSPNDLTFPSISGSAPNVITFHSESDCANTGGLQEDVIFHLNGNGLDAVDGVNDSEQKSSDFSSINTSTMTESTLIAVEATKMANAFKNEAELSQSITSVQSLELDCIQPPSHMNSLTSSMNGLDHHLTKGSPKLVNRKKLLHNGLIARRALTNSFNQNSSLESLDNQSLSNLDHMHPPSTMGEVLDILDLESSMTSVASLTSEAVDVKLEQPNPIFNVKQPANMLHLFSNTSLTDLENVNPPSLLNEITDMCNSLADVATENICSETEPFEDCNTHMNDTDDVTLFSDAQSVTPIQSDLGSSAETSPKKTRTLTKRMTPKQKRKLVQERYRTYTVAAEMVISAELGSLSDNCNSEYQTVPEFSQTESHKKLSPKEKRLNDRARYQTQVLSDAVTAELQKMCDKSDVPLTPVDSPQASPGRSKLSIRRNFIQKRLENQDRFKTRTLSESSLSPDISSASPPTNDLQSLVQKEAGRVLRKLHEAHLHSDNLLDCETLSLISNDEDSDFNSGSPINYRTYTKNCTTQNTVAVNNVSVESSPTVQLQVVEAEIASGDDESKVKPKIIKPDEKVVTEDANEEVKGIRGRRKALYSKTNVANTRISTRNTNIRPIRTITSNLVKNVTSVIKSGTNLKGVASKQETVGIPKAPATQAKSLKPPSGYHTSKVGGGLGRAVNGPQAGLGTAPKHKSETKKLTPPPPLERQGTFTKDEEIIQPTKSRIPTPASNLPKPKPASRIARAISQTNSTVGKTVSRVQNALTSRPVKSTAIKSVSSDRATNSRPTLTGNSTRSSSADSRDAHMRRQNIQNSSSSQSLKSESGKKQNGAVSRSSPSTVSQRSSSNSSITSNGSSSKKQVTSKIASLWKKVEEQKKQVPKKDTRVWIQRDREEVPQMIRSNTFESKDGVSLRSMEGHDKTVPDMSETADLSF</sequence>
<dbReference type="PANTHER" id="PTHR12607">
    <property type="entry name" value="ADENOMATOUS POLYPOSIS COLI PROTEIN FAMILY"/>
    <property type="match status" value="1"/>
</dbReference>
<dbReference type="Pfam" id="PF05924">
    <property type="entry name" value="SAMP"/>
    <property type="match status" value="1"/>
</dbReference>
<feature type="compositionally biased region" description="Low complexity" evidence="5">
    <location>
        <begin position="2471"/>
        <end position="2496"/>
    </location>
</feature>
<feature type="region of interest" description="Disordered" evidence="5">
    <location>
        <begin position="2006"/>
        <end position="2027"/>
    </location>
</feature>
<dbReference type="GO" id="GO:0007389">
    <property type="term" value="P:pattern specification process"/>
    <property type="evidence" value="ECO:0007669"/>
    <property type="project" value="TreeGrafter"/>
</dbReference>
<keyword evidence="2" id="KW-0879">Wnt signaling pathway</keyword>
<dbReference type="InterPro" id="IPR009224">
    <property type="entry name" value="SAMP"/>
</dbReference>